<dbReference type="GeneID" id="55995852"/>
<dbReference type="OrthoDB" id="551302at2759"/>
<dbReference type="KEGG" id="trg:TRUGW13939_08363"/>
<feature type="compositionally biased region" description="Basic and acidic residues" evidence="1">
    <location>
        <begin position="224"/>
        <end position="277"/>
    </location>
</feature>
<dbReference type="AlphaFoldDB" id="A0A7H8R4X9"/>
<keyword evidence="3" id="KW-1185">Reference proteome</keyword>
<dbReference type="Proteomes" id="UP000509510">
    <property type="component" value="Chromosome IV"/>
</dbReference>
<proteinExistence type="predicted"/>
<feature type="compositionally biased region" description="Acidic residues" evidence="1">
    <location>
        <begin position="278"/>
        <end position="289"/>
    </location>
</feature>
<feature type="compositionally biased region" description="Basic and acidic residues" evidence="1">
    <location>
        <begin position="143"/>
        <end position="176"/>
    </location>
</feature>
<reference evidence="3" key="1">
    <citation type="submission" date="2020-06" db="EMBL/GenBank/DDBJ databases">
        <title>A chromosome-scale genome assembly of Talaromyces rugulosus W13939.</title>
        <authorList>
            <person name="Wang B."/>
            <person name="Guo L."/>
            <person name="Ye K."/>
            <person name="Wang L."/>
        </authorList>
    </citation>
    <scope>NUCLEOTIDE SEQUENCE [LARGE SCALE GENOMIC DNA]</scope>
    <source>
        <strain evidence="3">W13939</strain>
    </source>
</reference>
<organism evidence="2 3">
    <name type="scientific">Talaromyces rugulosus</name>
    <name type="common">Penicillium rugulosum</name>
    <dbReference type="NCBI Taxonomy" id="121627"/>
    <lineage>
        <taxon>Eukaryota</taxon>
        <taxon>Fungi</taxon>
        <taxon>Dikarya</taxon>
        <taxon>Ascomycota</taxon>
        <taxon>Pezizomycotina</taxon>
        <taxon>Eurotiomycetes</taxon>
        <taxon>Eurotiomycetidae</taxon>
        <taxon>Eurotiales</taxon>
        <taxon>Trichocomaceae</taxon>
        <taxon>Talaromyces</taxon>
        <taxon>Talaromyces sect. Islandici</taxon>
    </lineage>
</organism>
<evidence type="ECO:0000313" key="3">
    <source>
        <dbReference type="Proteomes" id="UP000509510"/>
    </source>
</evidence>
<gene>
    <name evidence="2" type="ORF">TRUGW13939_08363</name>
</gene>
<dbReference type="Pfam" id="PF04979">
    <property type="entry name" value="IPP-2"/>
    <property type="match status" value="1"/>
</dbReference>
<feature type="region of interest" description="Disordered" evidence="1">
    <location>
        <begin position="1"/>
        <end position="109"/>
    </location>
</feature>
<evidence type="ECO:0000256" key="1">
    <source>
        <dbReference type="SAM" id="MobiDB-lite"/>
    </source>
</evidence>
<dbReference type="Gene3D" id="6.10.250.1050">
    <property type="match status" value="1"/>
</dbReference>
<dbReference type="GO" id="GO:0004864">
    <property type="term" value="F:protein phosphatase inhibitor activity"/>
    <property type="evidence" value="ECO:0007669"/>
    <property type="project" value="InterPro"/>
</dbReference>
<dbReference type="PANTHER" id="PTHR12398">
    <property type="entry name" value="PROTEIN PHOSPHATASE INHIBITOR"/>
    <property type="match status" value="1"/>
</dbReference>
<feature type="region of interest" description="Disordered" evidence="1">
    <location>
        <begin position="121"/>
        <end position="300"/>
    </location>
</feature>
<dbReference type="EMBL" id="CP055901">
    <property type="protein sequence ID" value="QKX61216.1"/>
    <property type="molecule type" value="Genomic_DNA"/>
</dbReference>
<evidence type="ECO:0000313" key="2">
    <source>
        <dbReference type="EMBL" id="QKX61216.1"/>
    </source>
</evidence>
<name>A0A7H8R4X9_TALRU</name>
<feature type="compositionally biased region" description="Low complexity" evidence="1">
    <location>
        <begin position="73"/>
        <end position="94"/>
    </location>
</feature>
<dbReference type="InterPro" id="IPR007062">
    <property type="entry name" value="PPI-2"/>
</dbReference>
<dbReference type="GO" id="GO:0009966">
    <property type="term" value="P:regulation of signal transduction"/>
    <property type="evidence" value="ECO:0007669"/>
    <property type="project" value="InterPro"/>
</dbReference>
<feature type="compositionally biased region" description="Basic and acidic residues" evidence="1">
    <location>
        <begin position="121"/>
        <end position="132"/>
    </location>
</feature>
<dbReference type="PANTHER" id="PTHR12398:SF20">
    <property type="entry name" value="PROTEIN PHOSPHATASE 1 REGULATORY INHIBITOR SUBUNIT 2"/>
    <property type="match status" value="1"/>
</dbReference>
<evidence type="ECO:0008006" key="4">
    <source>
        <dbReference type="Google" id="ProtNLM"/>
    </source>
</evidence>
<accession>A0A7H8R4X9</accession>
<dbReference type="RefSeq" id="XP_035347391.1">
    <property type="nucleotide sequence ID" value="XM_035491498.1"/>
</dbReference>
<feature type="compositionally biased region" description="Acidic residues" evidence="1">
    <location>
        <begin position="186"/>
        <end position="196"/>
    </location>
</feature>
<sequence>MTASQDIAPLHSHSSEEVPKRPKGILKNSSSFTATAPLLATSPEASSAISPPTLPADSAENKDITLQNTLQNAGRRSSSARRTSGAGRRLSGTTFNGDQNSDDRSSHLKWDEANLYLAEQEKTAKMKIDEPKTPWAPSYDPSQDDRDQMQIEAQDHTLDVHDLVVDELDKKSDGGSHPKKSVQDSEIPDFELGEPEENFHAAGGPSAGESRIMRERSLSQNSNRSDKHVVVDNKELNHADHLMTTEESEEKHREFEEHRKRHYEMKNIKDLLAHPEEVDNMDDDDDENDTGVPPIPHRKQ</sequence>
<protein>
    <recommendedName>
        <fullName evidence="4">Glc8 protein</fullName>
    </recommendedName>
</protein>